<dbReference type="AlphaFoldDB" id="A0A9W3JEL3"/>
<organism evidence="1 2">
    <name type="scientific">Bacillus thuringiensis HD-771</name>
    <dbReference type="NCBI Taxonomy" id="1218175"/>
    <lineage>
        <taxon>Bacteria</taxon>
        <taxon>Bacillati</taxon>
        <taxon>Bacillota</taxon>
        <taxon>Bacilli</taxon>
        <taxon>Bacillales</taxon>
        <taxon>Bacillaceae</taxon>
        <taxon>Bacillus</taxon>
        <taxon>Bacillus cereus group</taxon>
    </lineage>
</organism>
<dbReference type="EMBL" id="CP003752">
    <property type="protein sequence ID" value="AFQ16748.1"/>
    <property type="molecule type" value="Genomic_DNA"/>
</dbReference>
<reference evidence="1 2" key="1">
    <citation type="submission" date="2012-08" db="EMBL/GenBank/DDBJ databases">
        <authorList>
            <person name="Doggett N."/>
            <person name="Teshima H."/>
            <person name="Bruce D."/>
            <person name="Detter J.C."/>
            <person name="Johnson S.L."/>
            <person name="Han C."/>
        </authorList>
    </citation>
    <scope>NUCLEOTIDE SEQUENCE [LARGE SCALE GENOMIC DNA]</scope>
    <source>
        <strain evidence="1 2">HD-771</strain>
    </source>
</reference>
<dbReference type="KEGG" id="bti:BTG_16540"/>
<evidence type="ECO:0000313" key="2">
    <source>
        <dbReference type="Proteomes" id="UP000005259"/>
    </source>
</evidence>
<sequence>MVGFTVAQAGIELETIKGFGIGAEAKVALATVDLGAHVENGNLHIGAEATLVKYESAIKIPIPFVDKKLQIGGSASLGTLGESFEAGKSGFKFHVPFDPGVGLWGFGLEVNVKEYRR</sequence>
<name>A0A9W3JEL3_BACTU</name>
<proteinExistence type="predicted"/>
<evidence type="ECO:0000313" key="1">
    <source>
        <dbReference type="EMBL" id="AFQ16748.1"/>
    </source>
</evidence>
<accession>A0A9W3JEL3</accession>
<dbReference type="Proteomes" id="UP000005259">
    <property type="component" value="Chromosome"/>
</dbReference>
<protein>
    <submittedName>
        <fullName evidence="1">Uncharacterized protein</fullName>
    </submittedName>
</protein>
<gene>
    <name evidence="1" type="ORF">BTG_16540</name>
</gene>
<dbReference type="RefSeq" id="WP_003281375.1">
    <property type="nucleotide sequence ID" value="NC_018500.1"/>
</dbReference>